<dbReference type="SUPFAM" id="SSF55874">
    <property type="entry name" value="ATPase domain of HSP90 chaperone/DNA topoisomerase II/histidine kinase"/>
    <property type="match status" value="1"/>
</dbReference>
<dbReference type="InterPro" id="IPR036890">
    <property type="entry name" value="HATPase_C_sf"/>
</dbReference>
<comment type="caution">
    <text evidence="15">The sequence shown here is derived from an EMBL/GenBank/DDBJ whole genome shotgun (WGS) entry which is preliminary data.</text>
</comment>
<dbReference type="Gene3D" id="3.30.565.10">
    <property type="entry name" value="Histidine kinase-like ATPase, C-terminal domain"/>
    <property type="match status" value="1"/>
</dbReference>
<keyword evidence="6" id="KW-0547">Nucleotide-binding</keyword>
<evidence type="ECO:0000256" key="5">
    <source>
        <dbReference type="ARBA" id="ARBA00022692"/>
    </source>
</evidence>
<evidence type="ECO:0000256" key="13">
    <source>
        <dbReference type="SAM" id="Phobius"/>
    </source>
</evidence>
<evidence type="ECO:0000256" key="10">
    <source>
        <dbReference type="ARBA" id="ARBA00023012"/>
    </source>
</evidence>
<dbReference type="InterPro" id="IPR003594">
    <property type="entry name" value="HATPase_dom"/>
</dbReference>
<dbReference type="PROSITE" id="PS50885">
    <property type="entry name" value="HAMP"/>
    <property type="match status" value="1"/>
</dbReference>
<dbReference type="Gene3D" id="6.10.340.10">
    <property type="match status" value="1"/>
</dbReference>
<keyword evidence="10" id="KW-0902">Two-component regulatory system</keyword>
<proteinExistence type="predicted"/>
<dbReference type="InterPro" id="IPR010559">
    <property type="entry name" value="Sig_transdc_His_kin_internal"/>
</dbReference>
<dbReference type="RefSeq" id="WP_378111598.1">
    <property type="nucleotide sequence ID" value="NZ_JBHSNC010000027.1"/>
</dbReference>
<keyword evidence="4 15" id="KW-0808">Transferase</keyword>
<sequence length="598" mass="67903">MKRLSIRLRLMILMICLTTLPVLTVTWIATLNTRESVKTEIVNANMSRMLWAEQYLGEMVQQVESVFTSLQINEKLMQSMEEVDSQDPGVQSRSQNEIRTALTSFLYSNSRRFEEFTLYMHPKQLAYSVDFSGSGALYPLNIEGGSWQRMNEGPINLYLEPSNEGIYAYHSINRFEDRQMMGGLSVRIDNEVWKEVNGILLSENESSVYLINDRAELLTLSGASNGGLPSEAISMASQLRSFESKPRFFKTDQFFYFLKKVDDGELTIIKAIPISAVQQSANSTIRAGIVTGLLFAVASLLLSVLVSLRISRPIVRLAKKMRMADPNQLAYTSVNTRDEIGLLERGYNSLVQRVKVLIEHEYQREIDVKNAQLAALQAQINPHFLNNTLHMIGGMALAKKAPEIYQVTKVIGDLLRYSIEGDEELVSLDNELKHMNNYLYIQQQRFAGRCQVSLINRYEGPEIRLPKFTLQPLVENAFEHGLQRQEGRWNLEIRIVRAGTRLAFLIKDAGVGMTRERLAQIRLDVLGQTDSPPPPSENDGPKRRQGIGLKNVDSRLRLRYGNRYRVRIFSQEGHGTLIAIALPLEWRGENSNVPSSDH</sequence>
<reference evidence="16" key="1">
    <citation type="journal article" date="2019" name="Int. J. Syst. Evol. Microbiol.">
        <title>The Global Catalogue of Microorganisms (GCM) 10K type strain sequencing project: providing services to taxonomists for standard genome sequencing and annotation.</title>
        <authorList>
            <consortium name="The Broad Institute Genomics Platform"/>
            <consortium name="The Broad Institute Genome Sequencing Center for Infectious Disease"/>
            <person name="Wu L."/>
            <person name="Ma J."/>
        </authorList>
    </citation>
    <scope>NUCLEOTIDE SEQUENCE [LARGE SCALE GENOMIC DNA]</scope>
    <source>
        <strain evidence="16">CGMCC 1.18578</strain>
    </source>
</reference>
<dbReference type="PANTHER" id="PTHR34220">
    <property type="entry name" value="SENSOR HISTIDINE KINASE YPDA"/>
    <property type="match status" value="1"/>
</dbReference>
<keyword evidence="11 13" id="KW-0472">Membrane</keyword>
<keyword evidence="2" id="KW-1003">Cell membrane</keyword>
<keyword evidence="8" id="KW-0067">ATP-binding</keyword>
<evidence type="ECO:0000313" key="15">
    <source>
        <dbReference type="EMBL" id="MFC5529701.1"/>
    </source>
</evidence>
<dbReference type="Pfam" id="PF02518">
    <property type="entry name" value="HATPase_c"/>
    <property type="match status" value="1"/>
</dbReference>
<keyword evidence="5 13" id="KW-0812">Transmembrane</keyword>
<evidence type="ECO:0000256" key="8">
    <source>
        <dbReference type="ARBA" id="ARBA00022840"/>
    </source>
</evidence>
<evidence type="ECO:0000256" key="9">
    <source>
        <dbReference type="ARBA" id="ARBA00022989"/>
    </source>
</evidence>
<feature type="region of interest" description="Disordered" evidence="12">
    <location>
        <begin position="525"/>
        <end position="548"/>
    </location>
</feature>
<evidence type="ECO:0000256" key="3">
    <source>
        <dbReference type="ARBA" id="ARBA00022553"/>
    </source>
</evidence>
<dbReference type="Proteomes" id="UP001596108">
    <property type="component" value="Unassembled WGS sequence"/>
</dbReference>
<evidence type="ECO:0000256" key="4">
    <source>
        <dbReference type="ARBA" id="ARBA00022679"/>
    </source>
</evidence>
<evidence type="ECO:0000313" key="16">
    <source>
        <dbReference type="Proteomes" id="UP001596108"/>
    </source>
</evidence>
<evidence type="ECO:0000256" key="6">
    <source>
        <dbReference type="ARBA" id="ARBA00022741"/>
    </source>
</evidence>
<evidence type="ECO:0000259" key="14">
    <source>
        <dbReference type="PROSITE" id="PS50885"/>
    </source>
</evidence>
<dbReference type="EC" id="2.7.13.3" evidence="15"/>
<keyword evidence="3" id="KW-0597">Phosphoprotein</keyword>
<keyword evidence="7 15" id="KW-0418">Kinase</keyword>
<dbReference type="GO" id="GO:0004673">
    <property type="term" value="F:protein histidine kinase activity"/>
    <property type="evidence" value="ECO:0007669"/>
    <property type="project" value="UniProtKB-EC"/>
</dbReference>
<accession>A0ABW0QXH0</accession>
<gene>
    <name evidence="15" type="ORF">ACFPQ4_09590</name>
</gene>
<dbReference type="EMBL" id="JBHSNC010000027">
    <property type="protein sequence ID" value="MFC5529701.1"/>
    <property type="molecule type" value="Genomic_DNA"/>
</dbReference>
<keyword evidence="16" id="KW-1185">Reference proteome</keyword>
<keyword evidence="9 13" id="KW-1133">Transmembrane helix</keyword>
<dbReference type="InterPro" id="IPR050640">
    <property type="entry name" value="Bact_2-comp_sensor_kinase"/>
</dbReference>
<dbReference type="InterPro" id="IPR003660">
    <property type="entry name" value="HAMP_dom"/>
</dbReference>
<name>A0ABW0QXH0_9BACL</name>
<comment type="subcellular location">
    <subcellularLocation>
        <location evidence="1">Cell membrane</location>
        <topology evidence="1">Multi-pass membrane protein</topology>
    </subcellularLocation>
</comment>
<evidence type="ECO:0000256" key="12">
    <source>
        <dbReference type="SAM" id="MobiDB-lite"/>
    </source>
</evidence>
<evidence type="ECO:0000256" key="7">
    <source>
        <dbReference type="ARBA" id="ARBA00022777"/>
    </source>
</evidence>
<evidence type="ECO:0000256" key="2">
    <source>
        <dbReference type="ARBA" id="ARBA00022475"/>
    </source>
</evidence>
<evidence type="ECO:0000256" key="11">
    <source>
        <dbReference type="ARBA" id="ARBA00023136"/>
    </source>
</evidence>
<feature type="transmembrane region" description="Helical" evidence="13">
    <location>
        <begin position="287"/>
        <end position="310"/>
    </location>
</feature>
<dbReference type="PANTHER" id="PTHR34220:SF11">
    <property type="entry name" value="SENSOR PROTEIN KINASE HPTS"/>
    <property type="match status" value="1"/>
</dbReference>
<evidence type="ECO:0000256" key="1">
    <source>
        <dbReference type="ARBA" id="ARBA00004651"/>
    </source>
</evidence>
<protein>
    <submittedName>
        <fullName evidence="15">Sensor histidine kinase</fullName>
        <ecNumber evidence="15">2.7.13.3</ecNumber>
    </submittedName>
</protein>
<dbReference type="Pfam" id="PF06580">
    <property type="entry name" value="His_kinase"/>
    <property type="match status" value="1"/>
</dbReference>
<feature type="domain" description="HAMP" evidence="14">
    <location>
        <begin position="308"/>
        <end position="359"/>
    </location>
</feature>
<organism evidence="15 16">
    <name type="scientific">Cohnella yongneupensis</name>
    <dbReference type="NCBI Taxonomy" id="425006"/>
    <lineage>
        <taxon>Bacteria</taxon>
        <taxon>Bacillati</taxon>
        <taxon>Bacillota</taxon>
        <taxon>Bacilli</taxon>
        <taxon>Bacillales</taxon>
        <taxon>Paenibacillaceae</taxon>
        <taxon>Cohnella</taxon>
    </lineage>
</organism>